<dbReference type="STRING" id="1397108.IMCC12053_2836"/>
<dbReference type="InterPro" id="IPR012334">
    <property type="entry name" value="Pectin_lyas_fold"/>
</dbReference>
<protein>
    <submittedName>
        <fullName evidence="1">Uncharacterized protein</fullName>
    </submittedName>
</protein>
<accession>A0A0N9ZJB1</accession>
<sequence>MNKAITDGLALMPPAFANGLDVWSTEDGTSGSITYDSVGNAAFVPADGDFGGAIEITKQTTVTKLRYTGETPLLPGVYLRITARIKAISGNLPNVRIAGWAGNAASNHVSGVTETGPEVALTAYGEVVEVSAIVGSGARGGVDMVWGLDAAYGHFGLDLTGANGGTVRIDDIRIEDVSAFFFAQSSGVIDVRDYGAVGDGVSDCADAFEAADNAANGRKIIAPAGTYYIGSNLSLVHEPIFEGTVVMPDEAYLALRRGYHLNTYIDAFGDEVLAFKKAFQALLNFTDHEALDLCGRRIEIDAPIDMHAVVSNKNTFATRRKIYNGQFNVQASPNWDAVSVSSQARYSTANEFELTDVANIANIQVGSLITGSGVGREVYVKSVNVGAQTLELSLPLWDASANQSYTFTRNQYVLDFSGFTKLSQLEIIEVEFLCNGHASGIMLAPEGISFAFKDSHIKSPLQRGITSIGRACQNLTIDGCQFVSNEGGVDADQRTSVAFNVNANDPKIRNNRFVLFGHTAVLAGTGNLFVGNHWFQGDYQSDSPRVAGLVFTAMNVKSIITGNYIDNCFVEMTNEHDIAPDFSSEFSFGGLTITGNIFVATDAAPWTSFIVFTPRGSGHFINGMSVQGNTFKAINGFLDRIDHVDTTFADLDYGRMRNIVFEGNTFNGISELTFNPVSLDFTQATASENWVLDPSEYLPFGGWARTVESIVFNGEMTDSSGQTASAMPYVTSNYGTSSNQIRLTFPQATRGTVQMSVRMDRPI</sequence>
<dbReference type="AlphaFoldDB" id="A0A0N9ZJB1"/>
<dbReference type="InterPro" id="IPR011050">
    <property type="entry name" value="Pectin_lyase_fold/virulence"/>
</dbReference>
<name>A0A0N9ZJB1_9RHOB</name>
<evidence type="ECO:0000313" key="1">
    <source>
        <dbReference type="EMBL" id="ALI56783.1"/>
    </source>
</evidence>
<dbReference type="PATRIC" id="fig|1397108.4.peg.2899"/>
<reference evidence="2" key="1">
    <citation type="submission" date="2015-05" db="EMBL/GenBank/DDBJ databases">
        <authorList>
            <person name="Oh H.-M."/>
            <person name="Yang J.-A."/>
            <person name="Cho J.-C."/>
            <person name="Kang I."/>
        </authorList>
    </citation>
    <scope>NUCLEOTIDE SEQUENCE [LARGE SCALE GENOMIC DNA]</scope>
    <source>
        <strain evidence="2">IMCC 12053</strain>
    </source>
</reference>
<dbReference type="OrthoDB" id="7749009at2"/>
<dbReference type="Proteomes" id="UP000064920">
    <property type="component" value="Chromosome"/>
</dbReference>
<gene>
    <name evidence="1" type="ORF">IMCC12053_2836</name>
</gene>
<keyword evidence="2" id="KW-1185">Reference proteome</keyword>
<dbReference type="KEGG" id="cmar:IMCC12053_2836"/>
<dbReference type="Gene3D" id="2.160.20.10">
    <property type="entry name" value="Single-stranded right-handed beta-helix, Pectin lyase-like"/>
    <property type="match status" value="1"/>
</dbReference>
<proteinExistence type="predicted"/>
<organism evidence="1 2">
    <name type="scientific">Celeribacter marinus</name>
    <dbReference type="NCBI Taxonomy" id="1397108"/>
    <lineage>
        <taxon>Bacteria</taxon>
        <taxon>Pseudomonadati</taxon>
        <taxon>Pseudomonadota</taxon>
        <taxon>Alphaproteobacteria</taxon>
        <taxon>Rhodobacterales</taxon>
        <taxon>Roseobacteraceae</taxon>
        <taxon>Celeribacter</taxon>
    </lineage>
</organism>
<evidence type="ECO:0000313" key="2">
    <source>
        <dbReference type="Proteomes" id="UP000064920"/>
    </source>
</evidence>
<dbReference type="SUPFAM" id="SSF51126">
    <property type="entry name" value="Pectin lyase-like"/>
    <property type="match status" value="1"/>
</dbReference>
<dbReference type="EMBL" id="CP012023">
    <property type="protein sequence ID" value="ALI56783.1"/>
    <property type="molecule type" value="Genomic_DNA"/>
</dbReference>
<dbReference type="RefSeq" id="WP_062220031.1">
    <property type="nucleotide sequence ID" value="NZ_CP012023.1"/>
</dbReference>